<dbReference type="SUPFAM" id="SSF63380">
    <property type="entry name" value="Riboflavin synthase domain-like"/>
    <property type="match status" value="1"/>
</dbReference>
<feature type="transmembrane region" description="Helical" evidence="7">
    <location>
        <begin position="357"/>
        <end position="384"/>
    </location>
</feature>
<dbReference type="GO" id="GO:0016491">
    <property type="term" value="F:oxidoreductase activity"/>
    <property type="evidence" value="ECO:0007669"/>
    <property type="project" value="UniProtKB-KW"/>
</dbReference>
<organism evidence="9 10">
    <name type="scientific">Cymbomonas tetramitiformis</name>
    <dbReference type="NCBI Taxonomy" id="36881"/>
    <lineage>
        <taxon>Eukaryota</taxon>
        <taxon>Viridiplantae</taxon>
        <taxon>Chlorophyta</taxon>
        <taxon>Pyramimonadophyceae</taxon>
        <taxon>Pyramimonadales</taxon>
        <taxon>Pyramimonadaceae</taxon>
        <taxon>Cymbomonas</taxon>
    </lineage>
</organism>
<feature type="transmembrane region" description="Helical" evidence="7">
    <location>
        <begin position="544"/>
        <end position="563"/>
    </location>
</feature>
<dbReference type="InterPro" id="IPR013121">
    <property type="entry name" value="Fe_red_NAD-bd_6"/>
</dbReference>
<evidence type="ECO:0000259" key="8">
    <source>
        <dbReference type="PROSITE" id="PS51384"/>
    </source>
</evidence>
<keyword evidence="3 7" id="KW-1133">Transmembrane helix</keyword>
<evidence type="ECO:0000256" key="2">
    <source>
        <dbReference type="ARBA" id="ARBA00022692"/>
    </source>
</evidence>
<dbReference type="CDD" id="cd06186">
    <property type="entry name" value="NOX_Duox_like_FAD_NADP"/>
    <property type="match status" value="1"/>
</dbReference>
<feature type="transmembrane region" description="Helical" evidence="7">
    <location>
        <begin position="16"/>
        <end position="41"/>
    </location>
</feature>
<dbReference type="InterPro" id="IPR017927">
    <property type="entry name" value="FAD-bd_FR_type"/>
</dbReference>
<dbReference type="Gene3D" id="2.40.30.10">
    <property type="entry name" value="Translation factors"/>
    <property type="match status" value="1"/>
</dbReference>
<reference evidence="9 10" key="1">
    <citation type="journal article" date="2015" name="Genome Biol. Evol.">
        <title>Comparative Genomics of a Bacterivorous Green Alga Reveals Evolutionary Causalities and Consequences of Phago-Mixotrophic Mode of Nutrition.</title>
        <authorList>
            <person name="Burns J.A."/>
            <person name="Paasch A."/>
            <person name="Narechania A."/>
            <person name="Kim E."/>
        </authorList>
    </citation>
    <scope>NUCLEOTIDE SEQUENCE [LARGE SCALE GENOMIC DNA]</scope>
    <source>
        <strain evidence="9 10">PLY_AMNH</strain>
    </source>
</reference>
<keyword evidence="4" id="KW-0560">Oxidoreductase</keyword>
<dbReference type="InterPro" id="IPR050369">
    <property type="entry name" value="RBOH/FRE"/>
</dbReference>
<evidence type="ECO:0000256" key="5">
    <source>
        <dbReference type="ARBA" id="ARBA00023136"/>
    </source>
</evidence>
<evidence type="ECO:0000256" key="7">
    <source>
        <dbReference type="SAM" id="Phobius"/>
    </source>
</evidence>
<dbReference type="Proteomes" id="UP001190700">
    <property type="component" value="Unassembled WGS sequence"/>
</dbReference>
<feature type="region of interest" description="Disordered" evidence="6">
    <location>
        <begin position="203"/>
        <end position="222"/>
    </location>
</feature>
<gene>
    <name evidence="9" type="ORF">CYMTET_15789</name>
</gene>
<protein>
    <recommendedName>
        <fullName evidence="8">FAD-binding FR-type domain-containing protein</fullName>
    </recommendedName>
</protein>
<evidence type="ECO:0000256" key="6">
    <source>
        <dbReference type="SAM" id="MobiDB-lite"/>
    </source>
</evidence>
<dbReference type="PANTHER" id="PTHR11972">
    <property type="entry name" value="NADPH OXIDASE"/>
    <property type="match status" value="1"/>
</dbReference>
<dbReference type="AlphaFoldDB" id="A0AAE0GDN3"/>
<dbReference type="SFLD" id="SFLDS00052">
    <property type="entry name" value="Ferric_Reductase_Domain"/>
    <property type="match status" value="1"/>
</dbReference>
<dbReference type="InterPro" id="IPR013112">
    <property type="entry name" value="FAD-bd_8"/>
</dbReference>
<feature type="transmembrane region" description="Helical" evidence="7">
    <location>
        <begin position="446"/>
        <end position="466"/>
    </location>
</feature>
<name>A0AAE0GDN3_9CHLO</name>
<comment type="subcellular location">
    <subcellularLocation>
        <location evidence="1">Membrane</location>
        <topology evidence="1">Multi-pass membrane protein</topology>
    </subcellularLocation>
</comment>
<feature type="domain" description="FAD-binding FR-type" evidence="8">
    <location>
        <begin position="581"/>
        <end position="716"/>
    </location>
</feature>
<accession>A0AAE0GDN3</accession>
<keyword evidence="10" id="KW-1185">Reference proteome</keyword>
<dbReference type="InterPro" id="IPR013130">
    <property type="entry name" value="Fe3_Rdtase_TM_dom"/>
</dbReference>
<comment type="caution">
    <text evidence="9">The sequence shown here is derived from an EMBL/GenBank/DDBJ whole genome shotgun (WGS) entry which is preliminary data.</text>
</comment>
<dbReference type="SUPFAM" id="SSF52343">
    <property type="entry name" value="Ferredoxin reductase-like, C-terminal NADP-linked domain"/>
    <property type="match status" value="1"/>
</dbReference>
<feature type="transmembrane region" description="Helical" evidence="7">
    <location>
        <begin position="167"/>
        <end position="188"/>
    </location>
</feature>
<feature type="transmembrane region" description="Helical" evidence="7">
    <location>
        <begin position="235"/>
        <end position="255"/>
    </location>
</feature>
<dbReference type="SFLD" id="SFLDG01168">
    <property type="entry name" value="Ferric_reductase_subgroup_(FRE"/>
    <property type="match status" value="1"/>
</dbReference>
<dbReference type="InterPro" id="IPR017938">
    <property type="entry name" value="Riboflavin_synthase-like_b-brl"/>
</dbReference>
<evidence type="ECO:0000256" key="1">
    <source>
        <dbReference type="ARBA" id="ARBA00004141"/>
    </source>
</evidence>
<dbReference type="Pfam" id="PF08022">
    <property type="entry name" value="FAD_binding_8"/>
    <property type="match status" value="1"/>
</dbReference>
<feature type="transmembrane region" description="Helical" evidence="7">
    <location>
        <begin position="513"/>
        <end position="532"/>
    </location>
</feature>
<keyword evidence="5 7" id="KW-0472">Membrane</keyword>
<dbReference type="PROSITE" id="PS51384">
    <property type="entry name" value="FAD_FR"/>
    <property type="match status" value="1"/>
</dbReference>
<evidence type="ECO:0000313" key="10">
    <source>
        <dbReference type="Proteomes" id="UP001190700"/>
    </source>
</evidence>
<evidence type="ECO:0000256" key="4">
    <source>
        <dbReference type="ARBA" id="ARBA00023002"/>
    </source>
</evidence>
<dbReference type="InterPro" id="IPR039261">
    <property type="entry name" value="FNR_nucleotide-bd"/>
</dbReference>
<dbReference type="GO" id="GO:0005886">
    <property type="term" value="C:plasma membrane"/>
    <property type="evidence" value="ECO:0007669"/>
    <property type="project" value="TreeGrafter"/>
</dbReference>
<dbReference type="Pfam" id="PF01794">
    <property type="entry name" value="Ferric_reduct"/>
    <property type="match status" value="1"/>
</dbReference>
<proteinExistence type="predicted"/>
<dbReference type="Gene3D" id="3.40.50.80">
    <property type="entry name" value="Nucleotide-binding domain of ferredoxin-NADP reductase (FNR) module"/>
    <property type="match status" value="1"/>
</dbReference>
<feature type="transmembrane region" description="Helical" evidence="7">
    <location>
        <begin position="311"/>
        <end position="336"/>
    </location>
</feature>
<keyword evidence="2 7" id="KW-0812">Transmembrane</keyword>
<evidence type="ECO:0000256" key="3">
    <source>
        <dbReference type="ARBA" id="ARBA00022989"/>
    </source>
</evidence>
<dbReference type="PANTHER" id="PTHR11972:SF69">
    <property type="entry name" value="FERRIC REDUCTION OXIDASE 6-RELATED"/>
    <property type="match status" value="1"/>
</dbReference>
<feature type="transmembrane region" description="Helical" evidence="7">
    <location>
        <begin position="69"/>
        <end position="90"/>
    </location>
</feature>
<dbReference type="EMBL" id="LGRX02006759">
    <property type="protein sequence ID" value="KAK3276118.1"/>
    <property type="molecule type" value="Genomic_DNA"/>
</dbReference>
<dbReference type="Pfam" id="PF08030">
    <property type="entry name" value="NAD_binding_6"/>
    <property type="match status" value="1"/>
</dbReference>
<feature type="transmembrane region" description="Helical" evidence="7">
    <location>
        <begin position="102"/>
        <end position="128"/>
    </location>
</feature>
<evidence type="ECO:0000313" key="9">
    <source>
        <dbReference type="EMBL" id="KAK3276118.1"/>
    </source>
</evidence>
<sequence length="877" mass="98199">MSSSQYSVMSQAQRSLAVMGIIACTVIVSLVLGVYGMNLFFTSDMATMGMSFMQHIAWPHQGGYTVTQFWGLALGCMMLPLGGVTVIVLVNQLFTLTARLKVLHLNIFSAFVYLGLTSFFLFAAHYAYDTWNAKDILKCGVLFCIYDAVPSDVADPQLVIKPGFGTVVFFLCLHMALLLLVLAVRVLLQLAASVSERKSNLQDNLLTPSEDSPQRETRTTKALLDTETTDTPGKLVALFVFLCLFPLFAFLSTALPTMWEEVSAYSIRGNILKDRSVGAEYVSSNATMFHSKAYAVHDGHHDPFSGEETKLYFVVFPDVLMFWLFIYGIAAVGLLSRASLTARKVLRTRVAELRIPLLSASPAVTVGQCLLFTIFALTLSFYTYYWKHDHAFHAVKEPPARHEVWARTFGQMANLVMGMLILPVARNSIWTTVFGVSWESTLKVHIYLGYSLCILVAAHIGCWWGVWQGMNAEIGKIFPENIFRIRNYYPNNGQTKAMMDGDVPGGFGTSDNFTIALATYTTLVGALVFGVLTHYKIRRNFFELFYYSHYYFLVVFVMVLWHANSSWCFIFPGLTLWFYDRCLRTAKSNATTRFATLKPAKEAELTILEFEQTENFFGCPFKFGETEPGTYVKGMKFRAGQYIFLNVPIISPLQWHPFTISSAPSDGRTTCHIKDMGPGTFTNQLRQLAQQAEDNQFELQKMPIAVDGPYGAPLPVRDYKKLVLVAGGIGITPVNSILREMYRSALENEADKDRWSKVILVWVVRETGLLQVKLFNDTLKAVAANDLDGCFEIKVFVTRGENNSSSCWDLEDGHLAVRLSSMMNFGRPDLDQLLKQDLSEGGMDNLIFACGPEALITSASQAATKFGADFHEEIFEF</sequence>